<comment type="caution">
    <text evidence="2">The sequence shown here is derived from an EMBL/GenBank/DDBJ whole genome shotgun (WGS) entry which is preliminary data.</text>
</comment>
<dbReference type="InterPro" id="IPR051404">
    <property type="entry name" value="TA_system_antitoxin"/>
</dbReference>
<feature type="domain" description="HicB-like antitoxin of toxin-antitoxin system" evidence="1">
    <location>
        <begin position="7"/>
        <end position="66"/>
    </location>
</feature>
<reference evidence="2" key="1">
    <citation type="journal article" date="2023" name="Microbiol Resour">
        <title>Genome Sequences of Rhodoplanes serenus and Two Thermotolerant Strains, Rhodoplanes tepidamans and 'Rhodoplanes cryptolactis,' Further Refine the Genus.</title>
        <authorList>
            <person name="Rayyan A.A."/>
            <person name="Kyndt J.A."/>
        </authorList>
    </citation>
    <scope>NUCLEOTIDE SEQUENCE</scope>
    <source>
        <strain evidence="2">DSM 9987</strain>
    </source>
</reference>
<dbReference type="PANTHER" id="PTHR34504:SF2">
    <property type="entry name" value="UPF0150 PROTEIN SSL0259"/>
    <property type="match status" value="1"/>
</dbReference>
<accession>A0ABT5JCN9</accession>
<dbReference type="InterPro" id="IPR031807">
    <property type="entry name" value="HicB-like"/>
</dbReference>
<sequence length="78" mass="8370">MPTSRTYAVVLEPEPDGGFTVRVPALPEIVSYGDDEAEALAMAEDAIRLVIEDRQARGEPVPVDAKPLIHEVTVTLAA</sequence>
<evidence type="ECO:0000259" key="1">
    <source>
        <dbReference type="Pfam" id="PF15919"/>
    </source>
</evidence>
<gene>
    <name evidence="2" type="ORF">PQJ73_17410</name>
</gene>
<dbReference type="Pfam" id="PF15919">
    <property type="entry name" value="HicB_lk_antitox"/>
    <property type="match status" value="1"/>
</dbReference>
<keyword evidence="3" id="KW-1185">Reference proteome</keyword>
<evidence type="ECO:0000313" key="2">
    <source>
        <dbReference type="EMBL" id="MDC7787470.1"/>
    </source>
</evidence>
<evidence type="ECO:0000313" key="3">
    <source>
        <dbReference type="Proteomes" id="UP001165652"/>
    </source>
</evidence>
<dbReference type="PANTHER" id="PTHR34504">
    <property type="entry name" value="ANTITOXIN HICB"/>
    <property type="match status" value="1"/>
</dbReference>
<organism evidence="2 3">
    <name type="scientific">Rhodoplanes tepidamans</name>
    <name type="common">Rhodoplanes cryptolactis</name>
    <dbReference type="NCBI Taxonomy" id="200616"/>
    <lineage>
        <taxon>Bacteria</taxon>
        <taxon>Pseudomonadati</taxon>
        <taxon>Pseudomonadota</taxon>
        <taxon>Alphaproteobacteria</taxon>
        <taxon>Hyphomicrobiales</taxon>
        <taxon>Nitrobacteraceae</taxon>
        <taxon>Rhodoplanes</taxon>
    </lineage>
</organism>
<dbReference type="EMBL" id="JAQQLI010000028">
    <property type="protein sequence ID" value="MDC7787470.1"/>
    <property type="molecule type" value="Genomic_DNA"/>
</dbReference>
<dbReference type="SUPFAM" id="SSF143100">
    <property type="entry name" value="TTHA1013/TTHA0281-like"/>
    <property type="match status" value="1"/>
</dbReference>
<dbReference type="InterPro" id="IPR035069">
    <property type="entry name" value="TTHA1013/TTHA0281-like"/>
</dbReference>
<dbReference type="RefSeq" id="WP_272778310.1">
    <property type="nucleotide sequence ID" value="NZ_JAQQLI010000028.1"/>
</dbReference>
<reference evidence="2" key="2">
    <citation type="submission" date="2023-02" db="EMBL/GenBank/DDBJ databases">
        <authorList>
            <person name="Rayyan A."/>
            <person name="Meyer T."/>
            <person name="Kyndt J.A."/>
        </authorList>
    </citation>
    <scope>NUCLEOTIDE SEQUENCE</scope>
    <source>
        <strain evidence="2">DSM 9987</strain>
    </source>
</reference>
<dbReference type="Proteomes" id="UP001165652">
    <property type="component" value="Unassembled WGS sequence"/>
</dbReference>
<name>A0ABT5JCN9_RHOTP</name>
<protein>
    <submittedName>
        <fullName evidence="2">Type II toxin-antitoxin system HicB family antitoxin</fullName>
    </submittedName>
</protein>
<dbReference type="Gene3D" id="3.30.160.250">
    <property type="match status" value="1"/>
</dbReference>
<proteinExistence type="predicted"/>